<evidence type="ECO:0000313" key="2">
    <source>
        <dbReference type="Proteomes" id="UP001199314"/>
    </source>
</evidence>
<reference evidence="2" key="1">
    <citation type="submission" date="2023-07" db="EMBL/GenBank/DDBJ databases">
        <title>Novel species isolated from saline lakes on Tibetan Plateau.</title>
        <authorList>
            <person name="Lu H."/>
        </authorList>
    </citation>
    <scope>NUCLEOTIDE SEQUENCE [LARGE SCALE GENOMIC DNA]</scope>
    <source>
        <strain evidence="2">CAK8W</strain>
    </source>
</reference>
<sequence>MKTKICMVCHQEFEILFRIQIEKGKKWIFACKSCVEKHQNQPNYKYGGTWKGKRH</sequence>
<proteinExistence type="predicted"/>
<gene>
    <name evidence="1" type="ORF">LB452_07865</name>
</gene>
<comment type="caution">
    <text evidence="1">The sequence shown here is derived from an EMBL/GenBank/DDBJ whole genome shotgun (WGS) entry which is preliminary data.</text>
</comment>
<evidence type="ECO:0008006" key="3">
    <source>
        <dbReference type="Google" id="ProtNLM"/>
    </source>
</evidence>
<dbReference type="EMBL" id="JAIQZE010000007">
    <property type="protein sequence ID" value="MBZ9778836.1"/>
    <property type="molecule type" value="Genomic_DNA"/>
</dbReference>
<dbReference type="Proteomes" id="UP001199314">
    <property type="component" value="Unassembled WGS sequence"/>
</dbReference>
<accession>A0ABS7XLT9</accession>
<evidence type="ECO:0000313" key="1">
    <source>
        <dbReference type="EMBL" id="MBZ9778836.1"/>
    </source>
</evidence>
<keyword evidence="2" id="KW-1185">Reference proteome</keyword>
<organism evidence="1 2">
    <name type="scientific">Psychroflexus longus</name>
    <dbReference type="NCBI Taxonomy" id="2873596"/>
    <lineage>
        <taxon>Bacteria</taxon>
        <taxon>Pseudomonadati</taxon>
        <taxon>Bacteroidota</taxon>
        <taxon>Flavobacteriia</taxon>
        <taxon>Flavobacteriales</taxon>
        <taxon>Flavobacteriaceae</taxon>
        <taxon>Psychroflexus</taxon>
    </lineage>
</organism>
<dbReference type="RefSeq" id="WP_224461187.1">
    <property type="nucleotide sequence ID" value="NZ_JAIQZE010000007.1"/>
</dbReference>
<protein>
    <recommendedName>
        <fullName evidence="3">TRASH domain-containing protein</fullName>
    </recommendedName>
</protein>
<name>A0ABS7XLT9_9FLAO</name>